<dbReference type="Gene3D" id="3.40.50.1820">
    <property type="entry name" value="alpha/beta hydrolase"/>
    <property type="match status" value="1"/>
</dbReference>
<dbReference type="SUPFAM" id="SSF53474">
    <property type="entry name" value="alpha/beta-Hydrolases"/>
    <property type="match status" value="1"/>
</dbReference>
<sequence>MPHLTESTLVLSPDSRFAYYDSGPPPTDEPYTTYIFIHGALFNHRIWKQMVSSVPAHARALAHSTRGYNGSSPFPNPDASESELRTLIGQDLASIVAGYSSQLCLLSHPNSKIKLLTWSIGVCSLLSAYNLLAEGKLEHAQEKVLHSHISEIMVFEGPSTLGFGIPASAATLAFRAVFDSLSPGDMFVAAIRQVTGIYDYSEAILDDVVKGVPTMDVVFQPRSSLADDEVFMEIISSIMDPAPLGIYIKARTQENDEGLEWSRMALKAILDAPGVKEIKVLATRHTVPDCLEGPAVLVGELTRLEEAQVKKMRLCWVEGEYNHFVLVQAPNELWEAIMS</sequence>
<proteinExistence type="predicted"/>
<reference evidence="1 2" key="1">
    <citation type="submission" date="2016-04" db="EMBL/GenBank/DDBJ databases">
        <title>A degradative enzymes factory behind the ericoid mycorrhizal symbiosis.</title>
        <authorList>
            <consortium name="DOE Joint Genome Institute"/>
            <person name="Martino E."/>
            <person name="Morin E."/>
            <person name="Grelet G."/>
            <person name="Kuo A."/>
            <person name="Kohler A."/>
            <person name="Daghino S."/>
            <person name="Barry K."/>
            <person name="Choi C."/>
            <person name="Cichocki N."/>
            <person name="Clum A."/>
            <person name="Copeland A."/>
            <person name="Hainaut M."/>
            <person name="Haridas S."/>
            <person name="Labutti K."/>
            <person name="Lindquist E."/>
            <person name="Lipzen A."/>
            <person name="Khouja H.-R."/>
            <person name="Murat C."/>
            <person name="Ohm R."/>
            <person name="Olson A."/>
            <person name="Spatafora J."/>
            <person name="Veneault-Fourrey C."/>
            <person name="Henrissat B."/>
            <person name="Grigoriev I."/>
            <person name="Martin F."/>
            <person name="Perotto S."/>
        </authorList>
    </citation>
    <scope>NUCLEOTIDE SEQUENCE [LARGE SCALE GENOMIC DNA]</scope>
    <source>
        <strain evidence="1 2">E</strain>
    </source>
</reference>
<accession>A0A2J6SQ92</accession>
<dbReference type="Proteomes" id="UP000235371">
    <property type="component" value="Unassembled WGS sequence"/>
</dbReference>
<evidence type="ECO:0008006" key="3">
    <source>
        <dbReference type="Google" id="ProtNLM"/>
    </source>
</evidence>
<name>A0A2J6SQ92_9HELO</name>
<keyword evidence="2" id="KW-1185">Reference proteome</keyword>
<dbReference type="OrthoDB" id="3466517at2759"/>
<dbReference type="AlphaFoldDB" id="A0A2J6SQ92"/>
<dbReference type="RefSeq" id="XP_024729817.1">
    <property type="nucleotide sequence ID" value="XM_024870953.1"/>
</dbReference>
<dbReference type="InParanoid" id="A0A2J6SQ92"/>
<dbReference type="InterPro" id="IPR029058">
    <property type="entry name" value="AB_hydrolase_fold"/>
</dbReference>
<dbReference type="EMBL" id="KZ613895">
    <property type="protein sequence ID" value="PMD52913.1"/>
    <property type="molecule type" value="Genomic_DNA"/>
</dbReference>
<dbReference type="GeneID" id="36579035"/>
<gene>
    <name evidence="1" type="ORF">K444DRAFT_194028</name>
</gene>
<protein>
    <recommendedName>
        <fullName evidence="3">Alpha/beta-hydrolase</fullName>
    </recommendedName>
</protein>
<organism evidence="1 2">
    <name type="scientific">Hyaloscypha bicolor E</name>
    <dbReference type="NCBI Taxonomy" id="1095630"/>
    <lineage>
        <taxon>Eukaryota</taxon>
        <taxon>Fungi</taxon>
        <taxon>Dikarya</taxon>
        <taxon>Ascomycota</taxon>
        <taxon>Pezizomycotina</taxon>
        <taxon>Leotiomycetes</taxon>
        <taxon>Helotiales</taxon>
        <taxon>Hyaloscyphaceae</taxon>
        <taxon>Hyaloscypha</taxon>
        <taxon>Hyaloscypha bicolor</taxon>
    </lineage>
</organism>
<evidence type="ECO:0000313" key="2">
    <source>
        <dbReference type="Proteomes" id="UP000235371"/>
    </source>
</evidence>
<evidence type="ECO:0000313" key="1">
    <source>
        <dbReference type="EMBL" id="PMD52913.1"/>
    </source>
</evidence>